<dbReference type="EMBL" id="FOXS01000003">
    <property type="protein sequence ID" value="SFQ47475.1"/>
    <property type="molecule type" value="Genomic_DNA"/>
</dbReference>
<dbReference type="Gene3D" id="1.20.1540.10">
    <property type="entry name" value="Rhomboid-like"/>
    <property type="match status" value="1"/>
</dbReference>
<dbReference type="SUPFAM" id="SSF144091">
    <property type="entry name" value="Rhomboid-like"/>
    <property type="match status" value="1"/>
</dbReference>
<evidence type="ECO:0000256" key="7">
    <source>
        <dbReference type="SAM" id="Phobius"/>
    </source>
</evidence>
<evidence type="ECO:0000313" key="10">
    <source>
        <dbReference type="Proteomes" id="UP000199029"/>
    </source>
</evidence>
<protein>
    <submittedName>
        <fullName evidence="9">Rhomboid family protein</fullName>
    </submittedName>
</protein>
<dbReference type="InterPro" id="IPR035952">
    <property type="entry name" value="Rhomboid-like_sf"/>
</dbReference>
<keyword evidence="3 7" id="KW-0812">Transmembrane</keyword>
<dbReference type="InterPro" id="IPR050925">
    <property type="entry name" value="Rhomboid_protease_S54"/>
</dbReference>
<dbReference type="Proteomes" id="UP000199029">
    <property type="component" value="Unassembled WGS sequence"/>
</dbReference>
<proteinExistence type="inferred from homology"/>
<sequence length="261" mass="29998">MFNLTPTVRILLFANIFFFAAQTYFLPLLTQIGSLYPIGSPMFFPWQFVTAIFLHGGWMHLIFNMFGLISFGPLLEQRWGPQRFLVFWLICGIGASIFYQGVRYYEINKMEVARQEFRQDPSGANFVEFFRQNFPDQQGYEQVGAAMTRNPTDTEYISSANTTLDTLINRSYQVGMLGASGALFGLLFAFAYLFPNTELFLLFIPFPIKAKYFVFFYAAYELYAGVHRTPGDSVAHFAHLGGLLVGFILVKFWEGGRERFY</sequence>
<keyword evidence="6 7" id="KW-0472">Membrane</keyword>
<keyword evidence="10" id="KW-1185">Reference proteome</keyword>
<evidence type="ECO:0000313" key="9">
    <source>
        <dbReference type="EMBL" id="SFQ47475.1"/>
    </source>
</evidence>
<evidence type="ECO:0000256" key="5">
    <source>
        <dbReference type="ARBA" id="ARBA00022989"/>
    </source>
</evidence>
<feature type="transmembrane region" description="Helical" evidence="7">
    <location>
        <begin position="199"/>
        <end position="219"/>
    </location>
</feature>
<dbReference type="PANTHER" id="PTHR43731:SF14">
    <property type="entry name" value="PRESENILIN-ASSOCIATED RHOMBOID-LIKE PROTEIN, MITOCHONDRIAL"/>
    <property type="match status" value="1"/>
</dbReference>
<dbReference type="OrthoDB" id="9807874at2"/>
<name>A0A1I5YTU9_HYMAR</name>
<dbReference type="PANTHER" id="PTHR43731">
    <property type="entry name" value="RHOMBOID PROTEASE"/>
    <property type="match status" value="1"/>
</dbReference>
<feature type="domain" description="Peptidase S54 rhomboid" evidence="8">
    <location>
        <begin position="173"/>
        <end position="250"/>
    </location>
</feature>
<feature type="transmembrane region" description="Helical" evidence="7">
    <location>
        <begin position="7"/>
        <end position="26"/>
    </location>
</feature>
<evidence type="ECO:0000256" key="2">
    <source>
        <dbReference type="ARBA" id="ARBA00009045"/>
    </source>
</evidence>
<dbReference type="AlphaFoldDB" id="A0A1I5YTU9"/>
<evidence type="ECO:0000256" key="4">
    <source>
        <dbReference type="ARBA" id="ARBA00022801"/>
    </source>
</evidence>
<keyword evidence="5 7" id="KW-1133">Transmembrane helix</keyword>
<evidence type="ECO:0000256" key="1">
    <source>
        <dbReference type="ARBA" id="ARBA00004141"/>
    </source>
</evidence>
<dbReference type="Pfam" id="PF01694">
    <property type="entry name" value="Rhomboid"/>
    <property type="match status" value="2"/>
</dbReference>
<dbReference type="GO" id="GO:0016020">
    <property type="term" value="C:membrane"/>
    <property type="evidence" value="ECO:0007669"/>
    <property type="project" value="UniProtKB-SubCell"/>
</dbReference>
<dbReference type="RefSeq" id="WP_092673261.1">
    <property type="nucleotide sequence ID" value="NZ_FOXS01000003.1"/>
</dbReference>
<evidence type="ECO:0000259" key="8">
    <source>
        <dbReference type="Pfam" id="PF01694"/>
    </source>
</evidence>
<evidence type="ECO:0000256" key="3">
    <source>
        <dbReference type="ARBA" id="ARBA00022692"/>
    </source>
</evidence>
<feature type="domain" description="Peptidase S54 rhomboid" evidence="8">
    <location>
        <begin position="46"/>
        <end position="100"/>
    </location>
</feature>
<feature type="transmembrane region" description="Helical" evidence="7">
    <location>
        <begin position="174"/>
        <end position="194"/>
    </location>
</feature>
<comment type="similarity">
    <text evidence="2">Belongs to the peptidase S54 family.</text>
</comment>
<dbReference type="InterPro" id="IPR022764">
    <property type="entry name" value="Peptidase_S54_rhomboid_dom"/>
</dbReference>
<comment type="subcellular location">
    <subcellularLocation>
        <location evidence="1">Membrane</location>
        <topology evidence="1">Multi-pass membrane protein</topology>
    </subcellularLocation>
</comment>
<keyword evidence="4" id="KW-0378">Hydrolase</keyword>
<feature type="transmembrane region" description="Helical" evidence="7">
    <location>
        <begin position="84"/>
        <end position="102"/>
    </location>
</feature>
<feature type="transmembrane region" description="Helical" evidence="7">
    <location>
        <begin position="46"/>
        <end position="72"/>
    </location>
</feature>
<dbReference type="STRING" id="1227077.SAMN04515668_2429"/>
<evidence type="ECO:0000256" key="6">
    <source>
        <dbReference type="ARBA" id="ARBA00023136"/>
    </source>
</evidence>
<organism evidence="9 10">
    <name type="scientific">Hymenobacter arizonensis</name>
    <name type="common">Siccationidurans arizonensis</name>
    <dbReference type="NCBI Taxonomy" id="1227077"/>
    <lineage>
        <taxon>Bacteria</taxon>
        <taxon>Pseudomonadati</taxon>
        <taxon>Bacteroidota</taxon>
        <taxon>Cytophagia</taxon>
        <taxon>Cytophagales</taxon>
        <taxon>Hymenobacteraceae</taxon>
        <taxon>Hymenobacter</taxon>
    </lineage>
</organism>
<reference evidence="10" key="1">
    <citation type="submission" date="2016-10" db="EMBL/GenBank/DDBJ databases">
        <authorList>
            <person name="Varghese N."/>
            <person name="Submissions S."/>
        </authorList>
    </citation>
    <scope>NUCLEOTIDE SEQUENCE [LARGE SCALE GENOMIC DNA]</scope>
    <source>
        <strain evidence="10">OR362-8,ATCC BAA-1266,JCM 13504</strain>
    </source>
</reference>
<dbReference type="GO" id="GO:0004252">
    <property type="term" value="F:serine-type endopeptidase activity"/>
    <property type="evidence" value="ECO:0007669"/>
    <property type="project" value="InterPro"/>
</dbReference>
<accession>A0A1I5YTU9</accession>
<gene>
    <name evidence="9" type="ORF">SAMN04515668_2429</name>
</gene>
<feature type="transmembrane region" description="Helical" evidence="7">
    <location>
        <begin position="234"/>
        <end position="253"/>
    </location>
</feature>